<sequence length="211" mass="23676">MNQPWQQKFVAYVLLWNTPLICAPLFKKLSRTDQSMPTTRTICSSESRIYAEYASWSSWLPTVVPIISSTILPTTTEDAYSRQLLISRRFDEAACNKQSGVPTICELQQYAIPVKHDRHHPGPQDANQTLQSADSSNLPSQTILNPRGNASVKRQRTTSTCITADVEVNQTRLEAIADSQSHPETTVPLPFPSQTISARKPESDEELLKMF</sequence>
<evidence type="ECO:0000313" key="4">
    <source>
        <dbReference type="Proteomes" id="UP000257109"/>
    </source>
</evidence>
<evidence type="ECO:0000256" key="2">
    <source>
        <dbReference type="SAM" id="SignalP"/>
    </source>
</evidence>
<dbReference type="EMBL" id="QJKJ01008148">
    <property type="protein sequence ID" value="RDX80655.1"/>
    <property type="molecule type" value="Genomic_DNA"/>
</dbReference>
<proteinExistence type="predicted"/>
<feature type="compositionally biased region" description="Polar residues" evidence="1">
    <location>
        <begin position="125"/>
        <end position="144"/>
    </location>
</feature>
<name>A0A371FQM7_MUCPR</name>
<gene>
    <name evidence="3" type="ORF">CR513_38773</name>
</gene>
<feature type="signal peptide" evidence="2">
    <location>
        <begin position="1"/>
        <end position="23"/>
    </location>
</feature>
<dbReference type="AlphaFoldDB" id="A0A371FQM7"/>
<evidence type="ECO:0000256" key="1">
    <source>
        <dbReference type="SAM" id="MobiDB-lite"/>
    </source>
</evidence>
<protein>
    <submittedName>
        <fullName evidence="3">Uncharacterized protein</fullName>
    </submittedName>
</protein>
<reference evidence="3" key="1">
    <citation type="submission" date="2018-05" db="EMBL/GenBank/DDBJ databases">
        <title>Draft genome of Mucuna pruriens seed.</title>
        <authorList>
            <person name="Nnadi N.E."/>
            <person name="Vos R."/>
            <person name="Hasami M.H."/>
            <person name="Devisetty U.K."/>
            <person name="Aguiy J.C."/>
        </authorList>
    </citation>
    <scope>NUCLEOTIDE SEQUENCE [LARGE SCALE GENOMIC DNA]</scope>
    <source>
        <strain evidence="3">JCA_2017</strain>
    </source>
</reference>
<feature type="region of interest" description="Disordered" evidence="1">
    <location>
        <begin position="177"/>
        <end position="211"/>
    </location>
</feature>
<feature type="region of interest" description="Disordered" evidence="1">
    <location>
        <begin position="116"/>
        <end position="156"/>
    </location>
</feature>
<evidence type="ECO:0000313" key="3">
    <source>
        <dbReference type="EMBL" id="RDX80655.1"/>
    </source>
</evidence>
<feature type="chain" id="PRO_5016970309" evidence="2">
    <location>
        <begin position="24"/>
        <end position="211"/>
    </location>
</feature>
<organism evidence="3 4">
    <name type="scientific">Mucuna pruriens</name>
    <name type="common">Velvet bean</name>
    <name type="synonym">Dolichos pruriens</name>
    <dbReference type="NCBI Taxonomy" id="157652"/>
    <lineage>
        <taxon>Eukaryota</taxon>
        <taxon>Viridiplantae</taxon>
        <taxon>Streptophyta</taxon>
        <taxon>Embryophyta</taxon>
        <taxon>Tracheophyta</taxon>
        <taxon>Spermatophyta</taxon>
        <taxon>Magnoliopsida</taxon>
        <taxon>eudicotyledons</taxon>
        <taxon>Gunneridae</taxon>
        <taxon>Pentapetalae</taxon>
        <taxon>rosids</taxon>
        <taxon>fabids</taxon>
        <taxon>Fabales</taxon>
        <taxon>Fabaceae</taxon>
        <taxon>Papilionoideae</taxon>
        <taxon>50 kb inversion clade</taxon>
        <taxon>NPAAA clade</taxon>
        <taxon>indigoferoid/millettioid clade</taxon>
        <taxon>Phaseoleae</taxon>
        <taxon>Mucuna</taxon>
    </lineage>
</organism>
<keyword evidence="4" id="KW-1185">Reference proteome</keyword>
<feature type="compositionally biased region" description="Basic and acidic residues" evidence="1">
    <location>
        <begin position="199"/>
        <end position="211"/>
    </location>
</feature>
<feature type="non-terminal residue" evidence="3">
    <location>
        <position position="1"/>
    </location>
</feature>
<dbReference type="Proteomes" id="UP000257109">
    <property type="component" value="Unassembled WGS sequence"/>
</dbReference>
<accession>A0A371FQM7</accession>
<keyword evidence="2" id="KW-0732">Signal</keyword>
<comment type="caution">
    <text evidence="3">The sequence shown here is derived from an EMBL/GenBank/DDBJ whole genome shotgun (WGS) entry which is preliminary data.</text>
</comment>